<keyword evidence="2" id="KW-0489">Methyltransferase</keyword>
<keyword evidence="3" id="KW-1185">Reference proteome</keyword>
<accession>A0ABR8J899</accession>
<evidence type="ECO:0000259" key="1">
    <source>
        <dbReference type="Pfam" id="PF08241"/>
    </source>
</evidence>
<dbReference type="EMBL" id="JACJTQ010000053">
    <property type="protein sequence ID" value="MBD2694598.1"/>
    <property type="molecule type" value="Genomic_DNA"/>
</dbReference>
<dbReference type="Pfam" id="PF08241">
    <property type="entry name" value="Methyltransf_11"/>
    <property type="match status" value="1"/>
</dbReference>
<evidence type="ECO:0000313" key="2">
    <source>
        <dbReference type="EMBL" id="MBD2694598.1"/>
    </source>
</evidence>
<feature type="domain" description="Methyltransferase type 11" evidence="1">
    <location>
        <begin position="39"/>
        <end position="127"/>
    </location>
</feature>
<dbReference type="InterPro" id="IPR029063">
    <property type="entry name" value="SAM-dependent_MTases_sf"/>
</dbReference>
<proteinExistence type="predicted"/>
<dbReference type="Proteomes" id="UP000660381">
    <property type="component" value="Unassembled WGS sequence"/>
</dbReference>
<comment type="caution">
    <text evidence="2">The sequence shown here is derived from an EMBL/GenBank/DDBJ whole genome shotgun (WGS) entry which is preliminary data.</text>
</comment>
<name>A0ABR8J899_9NOST</name>
<dbReference type="PANTHER" id="PTHR42912:SF95">
    <property type="entry name" value="METHYLTRANSFERASE TYPE 11 DOMAIN-CONTAINING PROTEIN"/>
    <property type="match status" value="1"/>
</dbReference>
<dbReference type="PANTHER" id="PTHR42912">
    <property type="entry name" value="METHYLTRANSFERASE"/>
    <property type="match status" value="1"/>
</dbReference>
<keyword evidence="2" id="KW-0808">Transferase</keyword>
<dbReference type="InterPro" id="IPR050508">
    <property type="entry name" value="Methyltransf_Superfamily"/>
</dbReference>
<dbReference type="GO" id="GO:0008168">
    <property type="term" value="F:methyltransferase activity"/>
    <property type="evidence" value="ECO:0007669"/>
    <property type="project" value="UniProtKB-KW"/>
</dbReference>
<protein>
    <submittedName>
        <fullName evidence="2">Class I SAM-dependent methyltransferase</fullName>
    </submittedName>
</protein>
<sequence length="258" mass="29227">MPIYDSIGKKYSTSRIPDSRIAKTLIDLLNLPQGSIIADIGAGTGGYSQLIANQGFSVYAVEPSSVMRTQAIQHPQIKWFTGYAEALPLPDKSVDAVISILTIHHFSDLAKSLREMHRIVKDGAIILLTFDIRLAQKIWLYDYFPAWWEEALKFLPLNEIANLIQVNTQRNVEAFPLMLPHDLSDLFAAAGWRRPEIYLKPEVRAGISAFAFSDQNLIEQGVQKLMNDLSNGEWDKKYGEILNLQEVDIGYRFLRAKF</sequence>
<dbReference type="CDD" id="cd02440">
    <property type="entry name" value="AdoMet_MTases"/>
    <property type="match status" value="1"/>
</dbReference>
<gene>
    <name evidence="2" type="ORF">H6G68_23100</name>
</gene>
<dbReference type="GO" id="GO:0032259">
    <property type="term" value="P:methylation"/>
    <property type="evidence" value="ECO:0007669"/>
    <property type="project" value="UniProtKB-KW"/>
</dbReference>
<organism evidence="2 3">
    <name type="scientific">Anabaena catenula FACHB-362</name>
    <dbReference type="NCBI Taxonomy" id="2692877"/>
    <lineage>
        <taxon>Bacteria</taxon>
        <taxon>Bacillati</taxon>
        <taxon>Cyanobacteriota</taxon>
        <taxon>Cyanophyceae</taxon>
        <taxon>Nostocales</taxon>
        <taxon>Nostocaceae</taxon>
        <taxon>Anabaena</taxon>
    </lineage>
</organism>
<dbReference type="InterPro" id="IPR013216">
    <property type="entry name" value="Methyltransf_11"/>
</dbReference>
<reference evidence="2 3" key="1">
    <citation type="journal article" date="2020" name="ISME J.">
        <title>Comparative genomics reveals insights into cyanobacterial evolution and habitat adaptation.</title>
        <authorList>
            <person name="Chen M.Y."/>
            <person name="Teng W.K."/>
            <person name="Zhao L."/>
            <person name="Hu C.X."/>
            <person name="Zhou Y.K."/>
            <person name="Han B.P."/>
            <person name="Song L.R."/>
            <person name="Shu W.S."/>
        </authorList>
    </citation>
    <scope>NUCLEOTIDE SEQUENCE [LARGE SCALE GENOMIC DNA]</scope>
    <source>
        <strain evidence="2 3">FACHB-362</strain>
    </source>
</reference>
<evidence type="ECO:0000313" key="3">
    <source>
        <dbReference type="Proteomes" id="UP000660381"/>
    </source>
</evidence>
<dbReference type="RefSeq" id="WP_190908747.1">
    <property type="nucleotide sequence ID" value="NZ_JACJTQ010000053.1"/>
</dbReference>
<dbReference type="Gene3D" id="3.40.50.150">
    <property type="entry name" value="Vaccinia Virus protein VP39"/>
    <property type="match status" value="1"/>
</dbReference>
<dbReference type="SUPFAM" id="SSF53335">
    <property type="entry name" value="S-adenosyl-L-methionine-dependent methyltransferases"/>
    <property type="match status" value="1"/>
</dbReference>